<evidence type="ECO:0000313" key="8">
    <source>
        <dbReference type="Proteomes" id="UP000178912"/>
    </source>
</evidence>
<proteinExistence type="inferred from homology"/>
<evidence type="ECO:0000256" key="2">
    <source>
        <dbReference type="ARBA" id="ARBA00010913"/>
    </source>
</evidence>
<keyword evidence="4" id="KW-0812">Transmembrane</keyword>
<dbReference type="Pfam" id="PF01103">
    <property type="entry name" value="Omp85"/>
    <property type="match status" value="1"/>
</dbReference>
<comment type="subcellular location">
    <subcellularLocation>
        <location evidence="1">Mitochondrion outer membrane</location>
        <topology evidence="1">Multi-pass membrane protein</topology>
    </subcellularLocation>
</comment>
<keyword evidence="3" id="KW-1134">Transmembrane beta strand</keyword>
<reference evidence="8" key="1">
    <citation type="submission" date="2016-03" db="EMBL/GenBank/DDBJ databases">
        <authorList>
            <person name="Guldener U."/>
        </authorList>
    </citation>
    <scope>NUCLEOTIDE SEQUENCE [LARGE SCALE GENOMIC DNA]</scope>
    <source>
        <strain evidence="8">04CH-RAC-A.6.1</strain>
    </source>
</reference>
<dbReference type="FunFam" id="2.40.160.50:FF:000008">
    <property type="entry name" value="Mitochondrial outer membrane beta-barrel protein Tob55"/>
    <property type="match status" value="1"/>
</dbReference>
<dbReference type="InterPro" id="IPR000184">
    <property type="entry name" value="Bac_surfAg_D15"/>
</dbReference>
<keyword evidence="8" id="KW-1185">Reference proteome</keyword>
<name>A0A1E1KVV8_9HELO</name>
<gene>
    <name evidence="7" type="ORF">RAG0_09531</name>
</gene>
<feature type="domain" description="Bacterial surface antigen (D15)" evidence="6">
    <location>
        <begin position="170"/>
        <end position="508"/>
    </location>
</feature>
<keyword evidence="5" id="KW-0472">Membrane</keyword>
<organism evidence="7 8">
    <name type="scientific">Rhynchosporium agropyri</name>
    <dbReference type="NCBI Taxonomy" id="914238"/>
    <lineage>
        <taxon>Eukaryota</taxon>
        <taxon>Fungi</taxon>
        <taxon>Dikarya</taxon>
        <taxon>Ascomycota</taxon>
        <taxon>Pezizomycotina</taxon>
        <taxon>Leotiomycetes</taxon>
        <taxon>Helotiales</taxon>
        <taxon>Ploettnerulaceae</taxon>
        <taxon>Rhynchosporium</taxon>
    </lineage>
</organism>
<evidence type="ECO:0000256" key="4">
    <source>
        <dbReference type="ARBA" id="ARBA00022692"/>
    </source>
</evidence>
<evidence type="ECO:0000256" key="1">
    <source>
        <dbReference type="ARBA" id="ARBA00004374"/>
    </source>
</evidence>
<dbReference type="Proteomes" id="UP000178912">
    <property type="component" value="Unassembled WGS sequence"/>
</dbReference>
<dbReference type="PANTHER" id="PTHR12815">
    <property type="entry name" value="SORTING AND ASSEMBLY MACHINERY SAMM50 PROTEIN FAMILY MEMBER"/>
    <property type="match status" value="1"/>
</dbReference>
<dbReference type="InterPro" id="IPR039910">
    <property type="entry name" value="D15-like"/>
</dbReference>
<dbReference type="GO" id="GO:0005741">
    <property type="term" value="C:mitochondrial outer membrane"/>
    <property type="evidence" value="ECO:0007669"/>
    <property type="project" value="UniProtKB-SubCell"/>
</dbReference>
<dbReference type="GO" id="GO:0045040">
    <property type="term" value="P:protein insertion into mitochondrial outer membrane"/>
    <property type="evidence" value="ECO:0007669"/>
    <property type="project" value="TreeGrafter"/>
</dbReference>
<evidence type="ECO:0000256" key="3">
    <source>
        <dbReference type="ARBA" id="ARBA00022452"/>
    </source>
</evidence>
<evidence type="ECO:0000313" key="7">
    <source>
        <dbReference type="EMBL" id="CZT02309.1"/>
    </source>
</evidence>
<dbReference type="PANTHER" id="PTHR12815:SF18">
    <property type="entry name" value="SORTING AND ASSEMBLY MACHINERY COMPONENT 50 HOMOLOG"/>
    <property type="match status" value="1"/>
</dbReference>
<dbReference type="OrthoDB" id="1724197at2759"/>
<comment type="similarity">
    <text evidence="2">Belongs to the SAM50/omp85 family.</text>
</comment>
<evidence type="ECO:0000256" key="5">
    <source>
        <dbReference type="ARBA" id="ARBA00023136"/>
    </source>
</evidence>
<sequence>MANPVESGADLFESLLKQDPKAEEKAKVVAEREAAQAAKAQQRLMELIGSNSSLPVTVSSIRVVGADYTRRSFLDTIFNPLLSANRDAPYTLGEALQEVGSAADKLRQFEIFHPSLHTFIDRPSPIDPSSTPTDIDIYFPAKERSRISLKTGTDLGNVEGSAYGNLTWRNIFGGAESLTLNASAGTRTRSAYQATFSTPLFSDPDKTLTVDALQSSTLKPWCSHDEALKGGSLKYNWASPSGTRHQVGYTGVWRQVTGLAPNASPTIRSDAGDSVKSSISHTWLSDKRNHPFLPNKGYLLKTVSEIAGWGPLQGDVAFWKSELDSSLAFAIPFPGIKGDSGVSFTAGFRAGMLYPLAVGFGGKTQQSSINDRFQLGGPTDVRGFKISGLGPRDGPDAVGGDFYAAGSTNLLIPFPRVGKDSPLRLQLFANAGRLLALRGVGKGSESVSKNVYGTVAQLADGMPSLAAGVGVVYAHPVARFEINFSLPLVVRRGEEGRKGLQFGVGINFL</sequence>
<dbReference type="Gene3D" id="2.40.160.50">
    <property type="entry name" value="membrane protein fhac: a member of the omp85/tpsb transporter family"/>
    <property type="match status" value="1"/>
</dbReference>
<dbReference type="EMBL" id="FJUX01000056">
    <property type="protein sequence ID" value="CZT02309.1"/>
    <property type="molecule type" value="Genomic_DNA"/>
</dbReference>
<evidence type="ECO:0000259" key="6">
    <source>
        <dbReference type="Pfam" id="PF01103"/>
    </source>
</evidence>
<dbReference type="AlphaFoldDB" id="A0A1E1KVV8"/>
<accession>A0A1E1KVV8</accession>
<protein>
    <submittedName>
        <fullName evidence="7">Probable SAM50 Sorting and Assembly Machinery (SAM) complex subunit</fullName>
    </submittedName>
</protein>